<comment type="caution">
    <text evidence="3">The sequence shown here is derived from an EMBL/GenBank/DDBJ whole genome shotgun (WGS) entry which is preliminary data.</text>
</comment>
<dbReference type="AlphaFoldDB" id="A0A8X6Q5Z9"/>
<keyword evidence="2" id="KW-0732">Signal</keyword>
<feature type="transmembrane region" description="Helical" evidence="1">
    <location>
        <begin position="45"/>
        <end position="63"/>
    </location>
</feature>
<feature type="chain" id="PRO_5036460013" evidence="2">
    <location>
        <begin position="19"/>
        <end position="130"/>
    </location>
</feature>
<sequence>MNKYLFLLLILEISQVVSWSTCHCTESQIVAPAIFQSNHQEANDFILFVQGRFLSLFPVLFFFSRQMVRARRTISVFCASNKIHYAVEIMSLFTGKNNRTMYDCSNKTGLFLDNLVDAKCTQQNLVVTIY</sequence>
<keyword evidence="1" id="KW-1133">Transmembrane helix</keyword>
<evidence type="ECO:0000256" key="2">
    <source>
        <dbReference type="SAM" id="SignalP"/>
    </source>
</evidence>
<protein>
    <submittedName>
        <fullName evidence="3">Uncharacterized protein</fullName>
    </submittedName>
</protein>
<evidence type="ECO:0000313" key="3">
    <source>
        <dbReference type="EMBL" id="GFU07368.1"/>
    </source>
</evidence>
<gene>
    <name evidence="3" type="ORF">NPIL_583401</name>
</gene>
<evidence type="ECO:0000256" key="1">
    <source>
        <dbReference type="SAM" id="Phobius"/>
    </source>
</evidence>
<dbReference type="Proteomes" id="UP000887013">
    <property type="component" value="Unassembled WGS sequence"/>
</dbReference>
<keyword evidence="1" id="KW-0812">Transmembrane</keyword>
<evidence type="ECO:0000313" key="4">
    <source>
        <dbReference type="Proteomes" id="UP000887013"/>
    </source>
</evidence>
<organism evidence="3 4">
    <name type="scientific">Nephila pilipes</name>
    <name type="common">Giant wood spider</name>
    <name type="synonym">Nephila maculata</name>
    <dbReference type="NCBI Taxonomy" id="299642"/>
    <lineage>
        <taxon>Eukaryota</taxon>
        <taxon>Metazoa</taxon>
        <taxon>Ecdysozoa</taxon>
        <taxon>Arthropoda</taxon>
        <taxon>Chelicerata</taxon>
        <taxon>Arachnida</taxon>
        <taxon>Araneae</taxon>
        <taxon>Araneomorphae</taxon>
        <taxon>Entelegynae</taxon>
        <taxon>Araneoidea</taxon>
        <taxon>Nephilidae</taxon>
        <taxon>Nephila</taxon>
    </lineage>
</organism>
<keyword evidence="1" id="KW-0472">Membrane</keyword>
<reference evidence="3" key="1">
    <citation type="submission" date="2020-08" db="EMBL/GenBank/DDBJ databases">
        <title>Multicomponent nature underlies the extraordinary mechanical properties of spider dragline silk.</title>
        <authorList>
            <person name="Kono N."/>
            <person name="Nakamura H."/>
            <person name="Mori M."/>
            <person name="Yoshida Y."/>
            <person name="Ohtoshi R."/>
            <person name="Malay A.D."/>
            <person name="Moran D.A.P."/>
            <person name="Tomita M."/>
            <person name="Numata K."/>
            <person name="Arakawa K."/>
        </authorList>
    </citation>
    <scope>NUCLEOTIDE SEQUENCE</scope>
</reference>
<keyword evidence="4" id="KW-1185">Reference proteome</keyword>
<feature type="signal peptide" evidence="2">
    <location>
        <begin position="1"/>
        <end position="18"/>
    </location>
</feature>
<dbReference type="EMBL" id="BMAW01077645">
    <property type="protein sequence ID" value="GFU07368.1"/>
    <property type="molecule type" value="Genomic_DNA"/>
</dbReference>
<proteinExistence type="predicted"/>
<accession>A0A8X6Q5Z9</accession>
<name>A0A8X6Q5Z9_NEPPI</name>